<feature type="compositionally biased region" description="Basic and acidic residues" evidence="1">
    <location>
        <begin position="69"/>
        <end position="109"/>
    </location>
</feature>
<proteinExistence type="predicted"/>
<reference evidence="2" key="1">
    <citation type="submission" date="2014-11" db="EMBL/GenBank/DDBJ databases">
        <authorList>
            <person name="Otto D Thomas"/>
            <person name="Naeem Raeece"/>
        </authorList>
    </citation>
    <scope>NUCLEOTIDE SEQUENCE</scope>
</reference>
<name>A0A0G4I7D4_9ALVE</name>
<feature type="compositionally biased region" description="Basic and acidic residues" evidence="1">
    <location>
        <begin position="53"/>
        <end position="62"/>
    </location>
</feature>
<feature type="region of interest" description="Disordered" evidence="1">
    <location>
        <begin position="53"/>
        <end position="109"/>
    </location>
</feature>
<evidence type="ECO:0000313" key="2">
    <source>
        <dbReference type="EMBL" id="CEM52869.1"/>
    </source>
</evidence>
<sequence length="250" mass="28257">MRKAGGAGITLARPNFFMSLPKVFLFNLLLPLLLGVFLIPCSAAVAGVNEARELRVSSDGPRHPSFLQQKERERQRERERLVLRQRENEKDKQQERENQQEKEKEKERGYWKTGGVSLVQYFPLENGATAQEVPSAAGLVRALQRHNMLPGGEEWANHLLVRLSGVEEGRVSSSSTSASASALGAEANRNRPEMHRPKSRRQFRLLREVLSEVWGKEQYRDMMLALVSALQAEDAKPDTIGFAPSERKKK</sequence>
<gene>
    <name evidence="2" type="ORF">Cvel_11566</name>
</gene>
<organism evidence="2">
    <name type="scientific">Chromera velia CCMP2878</name>
    <dbReference type="NCBI Taxonomy" id="1169474"/>
    <lineage>
        <taxon>Eukaryota</taxon>
        <taxon>Sar</taxon>
        <taxon>Alveolata</taxon>
        <taxon>Colpodellida</taxon>
        <taxon>Chromeraceae</taxon>
        <taxon>Chromera</taxon>
    </lineage>
</organism>
<feature type="region of interest" description="Disordered" evidence="1">
    <location>
        <begin position="172"/>
        <end position="199"/>
    </location>
</feature>
<dbReference type="AlphaFoldDB" id="A0A0G4I7D4"/>
<dbReference type="EMBL" id="CDMZ01005405">
    <property type="protein sequence ID" value="CEM52869.1"/>
    <property type="molecule type" value="Genomic_DNA"/>
</dbReference>
<evidence type="ECO:0000256" key="1">
    <source>
        <dbReference type="SAM" id="MobiDB-lite"/>
    </source>
</evidence>
<dbReference type="VEuPathDB" id="CryptoDB:Cvel_11566"/>
<accession>A0A0G4I7D4</accession>
<feature type="compositionally biased region" description="Low complexity" evidence="1">
    <location>
        <begin position="172"/>
        <end position="187"/>
    </location>
</feature>
<protein>
    <submittedName>
        <fullName evidence="2">Uncharacterized protein</fullName>
    </submittedName>
</protein>